<evidence type="ECO:0000313" key="2">
    <source>
        <dbReference type="EMBL" id="USG65876.1"/>
    </source>
</evidence>
<gene>
    <name evidence="2" type="ORF">NDK47_00525</name>
</gene>
<keyword evidence="1" id="KW-1133">Transmembrane helix</keyword>
<name>A0ABY4WMN2_9BACL</name>
<keyword evidence="1" id="KW-0472">Membrane</keyword>
<protein>
    <submittedName>
        <fullName evidence="2">Uncharacterized protein</fullName>
    </submittedName>
</protein>
<sequence>MKNQTIYSYKLVRRFRWRFAGIFLQFLLFALFVTASARWLAIPIPSLIVSLAVWPGIALLHLCLFRLYVFLRGHAPQTTPDMLFSPWWGAGFRLPVPLAAYRGAESTVLGGSLFLAAALYVWLPSPYGLTLLAGTIITGIPRLFALLLSFRLPKQCRVKYENRSVAFLLTDG</sequence>
<organism evidence="2 3">
    <name type="scientific">Brevibacillus ruminantium</name>
    <dbReference type="NCBI Taxonomy" id="2950604"/>
    <lineage>
        <taxon>Bacteria</taxon>
        <taxon>Bacillati</taxon>
        <taxon>Bacillota</taxon>
        <taxon>Bacilli</taxon>
        <taxon>Bacillales</taxon>
        <taxon>Paenibacillaceae</taxon>
        <taxon>Brevibacillus</taxon>
    </lineage>
</organism>
<dbReference type="EMBL" id="CP098755">
    <property type="protein sequence ID" value="USG65876.1"/>
    <property type="molecule type" value="Genomic_DNA"/>
</dbReference>
<dbReference type="RefSeq" id="WP_251872962.1">
    <property type="nucleotide sequence ID" value="NZ_CP098755.1"/>
</dbReference>
<reference evidence="2" key="1">
    <citation type="submission" date="2022-06" db="EMBL/GenBank/DDBJ databases">
        <title>Genome sequencing of Brevibacillus sp. BB3-R1.</title>
        <authorList>
            <person name="Heo J."/>
            <person name="Lee D."/>
            <person name="Won M."/>
            <person name="Han B.-H."/>
            <person name="Hong S.-B."/>
            <person name="Kwon S.-W."/>
        </authorList>
    </citation>
    <scope>NUCLEOTIDE SEQUENCE</scope>
    <source>
        <strain evidence="2">BB3-R1</strain>
    </source>
</reference>
<feature type="transmembrane region" description="Helical" evidence="1">
    <location>
        <begin position="47"/>
        <end position="69"/>
    </location>
</feature>
<accession>A0ABY4WMN2</accession>
<evidence type="ECO:0000313" key="3">
    <source>
        <dbReference type="Proteomes" id="UP001056500"/>
    </source>
</evidence>
<feature type="transmembrane region" description="Helical" evidence="1">
    <location>
        <begin position="129"/>
        <end position="150"/>
    </location>
</feature>
<evidence type="ECO:0000256" key="1">
    <source>
        <dbReference type="SAM" id="Phobius"/>
    </source>
</evidence>
<proteinExistence type="predicted"/>
<keyword evidence="3" id="KW-1185">Reference proteome</keyword>
<keyword evidence="1" id="KW-0812">Transmembrane</keyword>
<dbReference type="Proteomes" id="UP001056500">
    <property type="component" value="Chromosome"/>
</dbReference>
<feature type="transmembrane region" description="Helical" evidence="1">
    <location>
        <begin position="103"/>
        <end position="123"/>
    </location>
</feature>